<feature type="transmembrane region" description="Helical" evidence="17">
    <location>
        <begin position="129"/>
        <end position="148"/>
    </location>
</feature>
<dbReference type="AlphaFoldDB" id="A0AB34K2B9"/>
<dbReference type="PANTHER" id="PTHR10689">
    <property type="entry name" value="MICROSOMAL GLUTATHIONE S-TRANSFERASE 1"/>
    <property type="match status" value="1"/>
</dbReference>
<comment type="subunit">
    <text evidence="14">Homotrimer; The trimer binds only one molecule of glutathione.</text>
</comment>
<keyword evidence="11" id="KW-0007">Acetylation</keyword>
<comment type="function">
    <text evidence="1">Conjugation of reduced glutathione to a wide number of exogenous and endogenous hydrophobic electrophiles.</text>
</comment>
<gene>
    <name evidence="18" type="ORF">AB1Y20_016081</name>
</gene>
<evidence type="ECO:0000256" key="14">
    <source>
        <dbReference type="ARBA" id="ARBA00038540"/>
    </source>
</evidence>
<keyword evidence="8" id="KW-1000">Mitochondrion outer membrane</keyword>
<evidence type="ECO:0000256" key="2">
    <source>
        <dbReference type="ARBA" id="ARBA00004294"/>
    </source>
</evidence>
<dbReference type="GO" id="GO:0005741">
    <property type="term" value="C:mitochondrial outer membrane"/>
    <property type="evidence" value="ECO:0007669"/>
    <property type="project" value="UniProtKB-SubCell"/>
</dbReference>
<evidence type="ECO:0000256" key="15">
    <source>
        <dbReference type="ARBA" id="ARBA00039397"/>
    </source>
</evidence>
<dbReference type="Proteomes" id="UP001515480">
    <property type="component" value="Unassembled WGS sequence"/>
</dbReference>
<dbReference type="InterPro" id="IPR001129">
    <property type="entry name" value="Membr-assoc_MAPEG"/>
</dbReference>
<evidence type="ECO:0000256" key="5">
    <source>
        <dbReference type="ARBA" id="ARBA00012452"/>
    </source>
</evidence>
<evidence type="ECO:0000256" key="9">
    <source>
        <dbReference type="ARBA" id="ARBA00022824"/>
    </source>
</evidence>
<evidence type="ECO:0000256" key="16">
    <source>
        <dbReference type="ARBA" id="ARBA00049385"/>
    </source>
</evidence>
<protein>
    <recommendedName>
        <fullName evidence="15">Microsomal glutathione S-transferase 1</fullName>
        <ecNumber evidence="5">2.5.1.18</ecNumber>
    </recommendedName>
</protein>
<dbReference type="InterPro" id="IPR040162">
    <property type="entry name" value="MGST1-like"/>
</dbReference>
<evidence type="ECO:0000313" key="19">
    <source>
        <dbReference type="Proteomes" id="UP001515480"/>
    </source>
</evidence>
<dbReference type="InterPro" id="IPR023352">
    <property type="entry name" value="MAPEG-like_dom_sf"/>
</dbReference>
<comment type="caution">
    <text evidence="18">The sequence shown here is derived from an EMBL/GenBank/DDBJ whole genome shotgun (WGS) entry which is preliminary data.</text>
</comment>
<dbReference type="SUPFAM" id="SSF161084">
    <property type="entry name" value="MAPEG domain-like"/>
    <property type="match status" value="1"/>
</dbReference>
<dbReference type="EMBL" id="JBGBPQ010000003">
    <property type="protein sequence ID" value="KAL1527413.1"/>
    <property type="molecule type" value="Genomic_DNA"/>
</dbReference>
<evidence type="ECO:0000256" key="1">
    <source>
        <dbReference type="ARBA" id="ARBA00003701"/>
    </source>
</evidence>
<evidence type="ECO:0000256" key="4">
    <source>
        <dbReference type="ARBA" id="ARBA00010459"/>
    </source>
</evidence>
<dbReference type="Pfam" id="PF01124">
    <property type="entry name" value="MAPEG"/>
    <property type="match status" value="1"/>
</dbReference>
<evidence type="ECO:0000256" key="13">
    <source>
        <dbReference type="ARBA" id="ARBA00023136"/>
    </source>
</evidence>
<comment type="similarity">
    <text evidence="4">Belongs to the MAPEG family.</text>
</comment>
<dbReference type="EC" id="2.5.1.18" evidence="5"/>
<accession>A0AB34K2B9</accession>
<dbReference type="PANTHER" id="PTHR10689:SF6">
    <property type="entry name" value="MICROSOMAL GLUTATHIONE S-TRANSFERASE 1"/>
    <property type="match status" value="1"/>
</dbReference>
<proteinExistence type="inferred from homology"/>
<evidence type="ECO:0000256" key="10">
    <source>
        <dbReference type="ARBA" id="ARBA00022989"/>
    </source>
</evidence>
<evidence type="ECO:0000256" key="12">
    <source>
        <dbReference type="ARBA" id="ARBA00023128"/>
    </source>
</evidence>
<dbReference type="Gene3D" id="1.20.120.550">
    <property type="entry name" value="Membrane associated eicosanoid/glutathione metabolism-like domain"/>
    <property type="match status" value="1"/>
</dbReference>
<name>A0AB34K2B9_PRYPA</name>
<feature type="transmembrane region" description="Helical" evidence="17">
    <location>
        <begin position="160"/>
        <end position="180"/>
    </location>
</feature>
<evidence type="ECO:0000256" key="7">
    <source>
        <dbReference type="ARBA" id="ARBA00022692"/>
    </source>
</evidence>
<sequence>MELREGLLDVWVVAVALLALKMIGVAQLIGIIRLLQGSFATVEDYELLRATFGPPPQGIPPVHNTPGLRRLGAIQRNDVENIPLFCILSAAYLATDPAVGEARILFSVYVVSRVMHTVLYALRSSPWRSIAFGVGVQVMLIMAGRVAAHVLPSASVTVQVVINAPILVHWVVGLITLSVVSEQRHRYDQLAQLQGVQVLEGNVGDA</sequence>
<keyword evidence="12" id="KW-0496">Mitochondrion</keyword>
<keyword evidence="13 17" id="KW-0472">Membrane</keyword>
<evidence type="ECO:0000256" key="17">
    <source>
        <dbReference type="SAM" id="Phobius"/>
    </source>
</evidence>
<keyword evidence="19" id="KW-1185">Reference proteome</keyword>
<feature type="transmembrane region" description="Helical" evidence="17">
    <location>
        <begin position="12"/>
        <end position="35"/>
    </location>
</feature>
<evidence type="ECO:0000256" key="3">
    <source>
        <dbReference type="ARBA" id="ARBA00004477"/>
    </source>
</evidence>
<dbReference type="GO" id="GO:0004364">
    <property type="term" value="F:glutathione transferase activity"/>
    <property type="evidence" value="ECO:0007669"/>
    <property type="project" value="UniProtKB-EC"/>
</dbReference>
<keyword evidence="10 17" id="KW-1133">Transmembrane helix</keyword>
<keyword evidence="7 17" id="KW-0812">Transmembrane</keyword>
<evidence type="ECO:0000256" key="6">
    <source>
        <dbReference type="ARBA" id="ARBA00022679"/>
    </source>
</evidence>
<evidence type="ECO:0000256" key="11">
    <source>
        <dbReference type="ARBA" id="ARBA00022990"/>
    </source>
</evidence>
<dbReference type="GO" id="GO:0005789">
    <property type="term" value="C:endoplasmic reticulum membrane"/>
    <property type="evidence" value="ECO:0007669"/>
    <property type="project" value="UniProtKB-SubCell"/>
</dbReference>
<reference evidence="18 19" key="1">
    <citation type="journal article" date="2024" name="Science">
        <title>Giant polyketide synthase enzymes in the biosynthesis of giant marine polyether toxins.</title>
        <authorList>
            <person name="Fallon T.R."/>
            <person name="Shende V.V."/>
            <person name="Wierzbicki I.H."/>
            <person name="Pendleton A.L."/>
            <person name="Watervoot N.F."/>
            <person name="Auber R.P."/>
            <person name="Gonzalez D.J."/>
            <person name="Wisecaver J.H."/>
            <person name="Moore B.S."/>
        </authorList>
    </citation>
    <scope>NUCLEOTIDE SEQUENCE [LARGE SCALE GENOMIC DNA]</scope>
    <source>
        <strain evidence="18 19">12B1</strain>
    </source>
</reference>
<keyword evidence="6" id="KW-0808">Transferase</keyword>
<keyword evidence="9" id="KW-0256">Endoplasmic reticulum</keyword>
<evidence type="ECO:0000313" key="18">
    <source>
        <dbReference type="EMBL" id="KAL1527413.1"/>
    </source>
</evidence>
<comment type="subcellular location">
    <subcellularLocation>
        <location evidence="3">Endoplasmic reticulum membrane</location>
        <topology evidence="3">Multi-pass membrane protein</topology>
    </subcellularLocation>
    <subcellularLocation>
        <location evidence="2">Mitochondrion outer membrane</location>
    </subcellularLocation>
</comment>
<organism evidence="18 19">
    <name type="scientific">Prymnesium parvum</name>
    <name type="common">Toxic golden alga</name>
    <dbReference type="NCBI Taxonomy" id="97485"/>
    <lineage>
        <taxon>Eukaryota</taxon>
        <taxon>Haptista</taxon>
        <taxon>Haptophyta</taxon>
        <taxon>Prymnesiophyceae</taxon>
        <taxon>Prymnesiales</taxon>
        <taxon>Prymnesiaceae</taxon>
        <taxon>Prymnesium</taxon>
    </lineage>
</organism>
<comment type="catalytic activity">
    <reaction evidence="16">
        <text>RX + glutathione = an S-substituted glutathione + a halide anion + H(+)</text>
        <dbReference type="Rhea" id="RHEA:16437"/>
        <dbReference type="ChEBI" id="CHEBI:15378"/>
        <dbReference type="ChEBI" id="CHEBI:16042"/>
        <dbReference type="ChEBI" id="CHEBI:17792"/>
        <dbReference type="ChEBI" id="CHEBI:57925"/>
        <dbReference type="ChEBI" id="CHEBI:90779"/>
        <dbReference type="EC" id="2.5.1.18"/>
    </reaction>
    <physiologicalReaction direction="left-to-right" evidence="16">
        <dbReference type="Rhea" id="RHEA:16438"/>
    </physiologicalReaction>
</comment>
<evidence type="ECO:0000256" key="8">
    <source>
        <dbReference type="ARBA" id="ARBA00022787"/>
    </source>
</evidence>